<evidence type="ECO:0000256" key="2">
    <source>
        <dbReference type="ARBA" id="ARBA00023242"/>
    </source>
</evidence>
<dbReference type="Pfam" id="PF11951">
    <property type="entry name" value="Fungal_trans_2"/>
    <property type="match status" value="1"/>
</dbReference>
<evidence type="ECO:0000256" key="1">
    <source>
        <dbReference type="ARBA" id="ARBA00004123"/>
    </source>
</evidence>
<reference evidence="3" key="1">
    <citation type="journal article" date="2023" name="IMA Fungus">
        <title>Comparative genomic study of the Penicillium genus elucidates a diverse pangenome and 15 lateral gene transfer events.</title>
        <authorList>
            <person name="Petersen C."/>
            <person name="Sorensen T."/>
            <person name="Nielsen M.R."/>
            <person name="Sondergaard T.E."/>
            <person name="Sorensen J.L."/>
            <person name="Fitzpatrick D.A."/>
            <person name="Frisvad J.C."/>
            <person name="Nielsen K.L."/>
        </authorList>
    </citation>
    <scope>NUCLEOTIDE SEQUENCE</scope>
    <source>
        <strain evidence="3">IBT 17514</strain>
    </source>
</reference>
<evidence type="ECO:0000313" key="4">
    <source>
        <dbReference type="Proteomes" id="UP001215712"/>
    </source>
</evidence>
<evidence type="ECO:0000313" key="3">
    <source>
        <dbReference type="EMBL" id="KAJ5724770.1"/>
    </source>
</evidence>
<protein>
    <recommendedName>
        <fullName evidence="5">Fungal-specific transcription factor domain-containing protein</fullName>
    </recommendedName>
</protein>
<dbReference type="EMBL" id="JAQJAN010000008">
    <property type="protein sequence ID" value="KAJ5724770.1"/>
    <property type="molecule type" value="Genomic_DNA"/>
</dbReference>
<organism evidence="3 4">
    <name type="scientific">Penicillium malachiteum</name>
    <dbReference type="NCBI Taxonomy" id="1324776"/>
    <lineage>
        <taxon>Eukaryota</taxon>
        <taxon>Fungi</taxon>
        <taxon>Dikarya</taxon>
        <taxon>Ascomycota</taxon>
        <taxon>Pezizomycotina</taxon>
        <taxon>Eurotiomycetes</taxon>
        <taxon>Eurotiomycetidae</taxon>
        <taxon>Eurotiales</taxon>
        <taxon>Aspergillaceae</taxon>
        <taxon>Penicillium</taxon>
    </lineage>
</organism>
<dbReference type="GO" id="GO:0005634">
    <property type="term" value="C:nucleus"/>
    <property type="evidence" value="ECO:0007669"/>
    <property type="project" value="UniProtKB-SubCell"/>
</dbReference>
<keyword evidence="2" id="KW-0539">Nucleus</keyword>
<accession>A0AAD6MVK1</accession>
<name>A0AAD6MVK1_9EURO</name>
<dbReference type="Proteomes" id="UP001215712">
    <property type="component" value="Unassembled WGS sequence"/>
</dbReference>
<evidence type="ECO:0008006" key="5">
    <source>
        <dbReference type="Google" id="ProtNLM"/>
    </source>
</evidence>
<gene>
    <name evidence="3" type="ORF">N7493_006498</name>
</gene>
<keyword evidence="4" id="KW-1185">Reference proteome</keyword>
<proteinExistence type="predicted"/>
<dbReference type="GO" id="GO:0045944">
    <property type="term" value="P:positive regulation of transcription by RNA polymerase II"/>
    <property type="evidence" value="ECO:0007669"/>
    <property type="project" value="TreeGrafter"/>
</dbReference>
<dbReference type="InterPro" id="IPR021858">
    <property type="entry name" value="Fun_TF"/>
</dbReference>
<comment type="caution">
    <text evidence="3">The sequence shown here is derived from an EMBL/GenBank/DDBJ whole genome shotgun (WGS) entry which is preliminary data.</text>
</comment>
<dbReference type="AlphaFoldDB" id="A0AAD6MVK1"/>
<reference evidence="3" key="2">
    <citation type="submission" date="2023-01" db="EMBL/GenBank/DDBJ databases">
        <authorList>
            <person name="Petersen C."/>
        </authorList>
    </citation>
    <scope>NUCLEOTIDE SEQUENCE</scope>
    <source>
        <strain evidence="3">IBT 17514</strain>
    </source>
</reference>
<dbReference type="GO" id="GO:0000976">
    <property type="term" value="F:transcription cis-regulatory region binding"/>
    <property type="evidence" value="ECO:0007669"/>
    <property type="project" value="TreeGrafter"/>
</dbReference>
<comment type="subcellular location">
    <subcellularLocation>
        <location evidence="1">Nucleus</location>
    </subcellularLocation>
</comment>
<sequence>MRLMPSSPGLLHTIISIAALHQAYRELEVTQTSIETHRLSIMQRDATVNLHLMTSSDHLPPAATHDSLTHKQLALKSIRKELLYLEYSNLEGTIASILLLVWQDLMDSGTNSWKCHLDALKGLVPVGLAPIGLCTKAEDSSSRTIYNNFETTYAAFHILGNTFVQSKELYHPLFSTMPITQIMDLSDGQSWAGCPAQLLSIISLLNNASINISPSSDFMDTIFSAFQEFSPMKWAIANNNSSFMKPRYHLASAYKGAVAIYMTQVMHGYRETDAIQLSHIDSIDFLILHLISINFEDDHFKSLVWPSFVIGAEAREESQRKSITRIFEGLWRRWRCENVRNALKVLQYLWNLHDQMQFSDRWQWINELH</sequence>
<dbReference type="PANTHER" id="PTHR37534:SF51">
    <property type="entry name" value="ACRIFLAVINE SENSITIVITY CONTROL PROTEIN ACR-2"/>
    <property type="match status" value="1"/>
</dbReference>
<dbReference type="PANTHER" id="PTHR37534">
    <property type="entry name" value="TRANSCRIPTIONAL ACTIVATOR PROTEIN UGA3"/>
    <property type="match status" value="1"/>
</dbReference>
<dbReference type="GO" id="GO:0003700">
    <property type="term" value="F:DNA-binding transcription factor activity"/>
    <property type="evidence" value="ECO:0007669"/>
    <property type="project" value="TreeGrafter"/>
</dbReference>